<proteinExistence type="predicted"/>
<gene>
    <name evidence="2" type="ORF">AC579_8188</name>
</gene>
<name>A0A139IUH7_9PEZI</name>
<evidence type="ECO:0000313" key="3">
    <source>
        <dbReference type="Proteomes" id="UP000073492"/>
    </source>
</evidence>
<evidence type="ECO:0000313" key="2">
    <source>
        <dbReference type="EMBL" id="KXT18385.1"/>
    </source>
</evidence>
<dbReference type="OrthoDB" id="626167at2759"/>
<reference evidence="2 3" key="1">
    <citation type="submission" date="2015-07" db="EMBL/GenBank/DDBJ databases">
        <title>Comparative genomics of the Sigatoka disease complex on banana suggests a link between parallel evolutionary changes in Pseudocercospora fijiensis and Pseudocercospora eumusae and increased virulence on the banana host.</title>
        <authorList>
            <person name="Chang T.-C."/>
            <person name="Salvucci A."/>
            <person name="Crous P.W."/>
            <person name="Stergiopoulos I."/>
        </authorList>
    </citation>
    <scope>NUCLEOTIDE SEQUENCE [LARGE SCALE GENOMIC DNA]</scope>
    <source>
        <strain evidence="2 3">CBS 116634</strain>
    </source>
</reference>
<sequence>MVTHTEPGASRSRNATGLTDSTHSSSPSSAGRYQLDEFDEGPILLYKYRGGLQTSSQKDLCQWLDKASTPSRQKLRLLYADILMCTILQDEKLRVTKKQIPRLQSFVDVKRHDLYLPEEKEMYSDLPNFDSSLASIKIPSTAYWSRLFFGNYDHLYIVSPESTPTSSVADSESRRTSPTSTWGQDSTEDAKIGADHQ</sequence>
<accession>A0A139IUH7</accession>
<organism evidence="2 3">
    <name type="scientific">Pseudocercospora musae</name>
    <dbReference type="NCBI Taxonomy" id="113226"/>
    <lineage>
        <taxon>Eukaryota</taxon>
        <taxon>Fungi</taxon>
        <taxon>Dikarya</taxon>
        <taxon>Ascomycota</taxon>
        <taxon>Pezizomycotina</taxon>
        <taxon>Dothideomycetes</taxon>
        <taxon>Dothideomycetidae</taxon>
        <taxon>Mycosphaerellales</taxon>
        <taxon>Mycosphaerellaceae</taxon>
        <taxon>Pseudocercospora</taxon>
    </lineage>
</organism>
<feature type="region of interest" description="Disordered" evidence="1">
    <location>
        <begin position="1"/>
        <end position="34"/>
    </location>
</feature>
<dbReference type="Proteomes" id="UP000073492">
    <property type="component" value="Unassembled WGS sequence"/>
</dbReference>
<protein>
    <submittedName>
        <fullName evidence="2">Uncharacterized protein</fullName>
    </submittedName>
</protein>
<feature type="compositionally biased region" description="Polar residues" evidence="1">
    <location>
        <begin position="11"/>
        <end position="20"/>
    </location>
</feature>
<dbReference type="EMBL" id="LFZO01000007">
    <property type="protein sequence ID" value="KXT18385.1"/>
    <property type="molecule type" value="Genomic_DNA"/>
</dbReference>
<evidence type="ECO:0000256" key="1">
    <source>
        <dbReference type="SAM" id="MobiDB-lite"/>
    </source>
</evidence>
<feature type="compositionally biased region" description="Polar residues" evidence="1">
    <location>
        <begin position="162"/>
        <end position="185"/>
    </location>
</feature>
<feature type="region of interest" description="Disordered" evidence="1">
    <location>
        <begin position="162"/>
        <end position="197"/>
    </location>
</feature>
<feature type="compositionally biased region" description="Basic and acidic residues" evidence="1">
    <location>
        <begin position="188"/>
        <end position="197"/>
    </location>
</feature>
<keyword evidence="3" id="KW-1185">Reference proteome</keyword>
<comment type="caution">
    <text evidence="2">The sequence shown here is derived from an EMBL/GenBank/DDBJ whole genome shotgun (WGS) entry which is preliminary data.</text>
</comment>
<dbReference type="AlphaFoldDB" id="A0A139IUH7"/>